<comment type="similarity">
    <text evidence="1 4">Belongs to the class-II aminoacyl-tRNA synthetase family.</text>
</comment>
<keyword evidence="7" id="KW-0934">Plastid</keyword>
<dbReference type="NCBIfam" id="TIGR00442">
    <property type="entry name" value="hisS"/>
    <property type="match status" value="1"/>
</dbReference>
<dbReference type="RefSeq" id="YP_009397942.1">
    <property type="nucleotide sequence ID" value="NC_035289.1"/>
</dbReference>
<proteinExistence type="inferred from homology"/>
<feature type="binding site" evidence="5">
    <location>
        <position position="124"/>
    </location>
    <ligand>
        <name>L-histidine</name>
        <dbReference type="ChEBI" id="CHEBI:57595"/>
    </ligand>
</feature>
<evidence type="ECO:0000256" key="4">
    <source>
        <dbReference type="HAMAP-Rule" id="MF_00127"/>
    </source>
</evidence>
<dbReference type="InterPro" id="IPR015807">
    <property type="entry name" value="His-tRNA-ligase"/>
</dbReference>
<geneLocation type="chloroplast" evidence="7"/>
<feature type="binding site" evidence="5">
    <location>
        <position position="128"/>
    </location>
    <ligand>
        <name>L-histidine</name>
        <dbReference type="ChEBI" id="CHEBI:57595"/>
    </ligand>
</feature>
<dbReference type="InterPro" id="IPR004154">
    <property type="entry name" value="Anticodon-bd"/>
</dbReference>
<keyword evidence="4" id="KW-0648">Protein biosynthesis</keyword>
<dbReference type="PANTHER" id="PTHR43707:SF1">
    <property type="entry name" value="HISTIDINE--TRNA LIGASE, MITOCHONDRIAL-RELATED"/>
    <property type="match status" value="1"/>
</dbReference>
<gene>
    <name evidence="7" type="primary">syh</name>
    <name evidence="4" type="synonym">hisS</name>
</gene>
<feature type="domain" description="Aminoacyl-transfer RNA synthetases class-II family profile" evidence="6">
    <location>
        <begin position="1"/>
        <end position="312"/>
    </location>
</feature>
<evidence type="ECO:0000256" key="3">
    <source>
        <dbReference type="ARBA" id="ARBA00047639"/>
    </source>
</evidence>
<dbReference type="Gene3D" id="3.40.50.800">
    <property type="entry name" value="Anticodon-binding domain"/>
    <property type="match status" value="1"/>
</dbReference>
<dbReference type="PROSITE" id="PS50862">
    <property type="entry name" value="AA_TRNA_LIGASE_II"/>
    <property type="match status" value="1"/>
</dbReference>
<dbReference type="GO" id="GO:0006427">
    <property type="term" value="P:histidyl-tRNA aminoacylation"/>
    <property type="evidence" value="ECO:0007669"/>
    <property type="project" value="UniProtKB-UniRule"/>
</dbReference>
<dbReference type="GO" id="GO:0004821">
    <property type="term" value="F:histidine-tRNA ligase activity"/>
    <property type="evidence" value="ECO:0007669"/>
    <property type="project" value="UniProtKB-UniRule"/>
</dbReference>
<feature type="binding site" evidence="5">
    <location>
        <position position="255"/>
    </location>
    <ligand>
        <name>L-histidine</name>
        <dbReference type="ChEBI" id="CHEBI:57595"/>
    </ligand>
</feature>
<feature type="binding site" evidence="5">
    <location>
        <begin position="79"/>
        <end position="81"/>
    </location>
    <ligand>
        <name>L-histidine</name>
        <dbReference type="ChEBI" id="CHEBI:57595"/>
    </ligand>
</feature>
<dbReference type="InterPro" id="IPR006195">
    <property type="entry name" value="aa-tRNA-synth_II"/>
</dbReference>
<dbReference type="InterPro" id="IPR041715">
    <property type="entry name" value="HisRS-like_core"/>
</dbReference>
<keyword evidence="4 7" id="KW-0436">Ligase</keyword>
<dbReference type="GO" id="GO:0009507">
    <property type="term" value="C:chloroplast"/>
    <property type="evidence" value="ECO:0007669"/>
    <property type="project" value="UniProtKB-SubCell"/>
</dbReference>
<keyword evidence="4" id="KW-0067">ATP-binding</keyword>
<dbReference type="AlphaFoldDB" id="A0A1Z1MM62"/>
<dbReference type="InterPro" id="IPR036621">
    <property type="entry name" value="Anticodon-bd_dom_sf"/>
</dbReference>
<feature type="binding site" evidence="5">
    <location>
        <position position="110"/>
    </location>
    <ligand>
        <name>L-histidine</name>
        <dbReference type="ChEBI" id="CHEBI:57595"/>
    </ligand>
</feature>
<keyword evidence="2 4" id="KW-0547">Nucleotide-binding</keyword>
<evidence type="ECO:0000313" key="7">
    <source>
        <dbReference type="EMBL" id="ARW67128.1"/>
    </source>
</evidence>
<evidence type="ECO:0000256" key="1">
    <source>
        <dbReference type="ARBA" id="ARBA00008226"/>
    </source>
</evidence>
<evidence type="ECO:0000256" key="5">
    <source>
        <dbReference type="PIRSR" id="PIRSR001549-1"/>
    </source>
</evidence>
<dbReference type="EC" id="6.1.1.21" evidence="4"/>
<dbReference type="InterPro" id="IPR045864">
    <property type="entry name" value="aa-tRNA-synth_II/BPL/LPL"/>
</dbReference>
<protein>
    <recommendedName>
        <fullName evidence="4">Histidine--tRNA ligase, chloroplastic</fullName>
        <ecNumber evidence="4">6.1.1.21</ecNumber>
    </recommendedName>
    <alternativeName>
        <fullName evidence="4">Histidyl-tRNA synthetase</fullName>
        <shortName evidence="4">HisRS</shortName>
    </alternativeName>
</protein>
<name>A0A1Z1MM62_9FLOR</name>
<dbReference type="EMBL" id="MF101445">
    <property type="protein sequence ID" value="ARW67128.1"/>
    <property type="molecule type" value="Genomic_DNA"/>
</dbReference>
<dbReference type="GeneID" id="33360387"/>
<comment type="subcellular location">
    <subcellularLocation>
        <location evidence="4">Plastid</location>
        <location evidence="4">Chloroplast</location>
    </subcellularLocation>
</comment>
<dbReference type="InterPro" id="IPR004516">
    <property type="entry name" value="HisRS/HisZ"/>
</dbReference>
<comment type="catalytic activity">
    <reaction evidence="3 4">
        <text>tRNA(His) + L-histidine + ATP = L-histidyl-tRNA(His) + AMP + diphosphate + H(+)</text>
        <dbReference type="Rhea" id="RHEA:17313"/>
        <dbReference type="Rhea" id="RHEA-COMP:9665"/>
        <dbReference type="Rhea" id="RHEA-COMP:9689"/>
        <dbReference type="ChEBI" id="CHEBI:15378"/>
        <dbReference type="ChEBI" id="CHEBI:30616"/>
        <dbReference type="ChEBI" id="CHEBI:33019"/>
        <dbReference type="ChEBI" id="CHEBI:57595"/>
        <dbReference type="ChEBI" id="CHEBI:78442"/>
        <dbReference type="ChEBI" id="CHEBI:78527"/>
        <dbReference type="ChEBI" id="CHEBI:456215"/>
        <dbReference type="EC" id="6.1.1.21"/>
    </reaction>
</comment>
<sequence length="420" mass="49619">MQPIRGVRDILPNEIILWQYIYDLANEVFTLSNYQEIRTPILENTELFKRSIGNYTDIVNKEMYNFIDQGNRDITLRPEGTSSIVRAFISNKLYLQQRIHKLWYLGPMFRYERPQKGRQRQFHQLGIECIGSQNPIADVEVIRLAIQLLKSLKLNHYILEINSIGNFQERSQYKSKLKDYLNKYKNDLDKDSQNRLNNNTLRILDSKNIKTQEILKKAPKLTHFLQIESIEHFNEICNHLDYIDIQYTINDKLVRGLDYYNYTAFEIKTKESNNQNTICGGGRYDQLIQQLGGPNTPSVGWAIGIERLILLVKDILQINNNNIIIYIAIQDIQISYKVWDIVKIIEKYKINFEIDLSINHLNKQLKKANQLCAKICFILGKKEIINNYITVKWLETRIQQEISINHLPKYLQYLKTHFKT</sequence>
<evidence type="ECO:0000256" key="2">
    <source>
        <dbReference type="ARBA" id="ARBA00022741"/>
    </source>
</evidence>
<dbReference type="PIRSF" id="PIRSF001549">
    <property type="entry name" value="His-tRNA_synth"/>
    <property type="match status" value="1"/>
</dbReference>
<organism evidence="7">
    <name type="scientific">Sonderella linearis</name>
    <dbReference type="NCBI Taxonomy" id="110477"/>
    <lineage>
        <taxon>Eukaryota</taxon>
        <taxon>Rhodophyta</taxon>
        <taxon>Florideophyceae</taxon>
        <taxon>Rhodymeniophycidae</taxon>
        <taxon>Ceramiales</taxon>
        <taxon>Rhodomelaceae</taxon>
        <taxon>Sonderella</taxon>
    </lineage>
</organism>
<dbReference type="Pfam" id="PF03129">
    <property type="entry name" value="HGTP_anticodon"/>
    <property type="match status" value="1"/>
</dbReference>
<dbReference type="Gene3D" id="3.30.930.10">
    <property type="entry name" value="Bira Bifunctional Protein, Domain 2"/>
    <property type="match status" value="1"/>
</dbReference>
<keyword evidence="7" id="KW-0150">Chloroplast</keyword>
<evidence type="ECO:0000259" key="6">
    <source>
        <dbReference type="PROSITE" id="PS50862"/>
    </source>
</evidence>
<dbReference type="PANTHER" id="PTHR43707">
    <property type="entry name" value="HISTIDYL-TRNA SYNTHETASE"/>
    <property type="match status" value="1"/>
</dbReference>
<reference evidence="7" key="1">
    <citation type="journal article" date="2017" name="J. Phycol.">
        <title>Analysis of chloroplast genomes and a supermatrix inform reclassification of the Rhodomelaceae (Rhodophyta).</title>
        <authorList>
            <person name="Diaz-Tapia P."/>
            <person name="Maggs C.A."/>
            <person name="West J.A."/>
            <person name="Verbruggen H."/>
        </authorList>
    </citation>
    <scope>NUCLEOTIDE SEQUENCE</scope>
    <source>
        <strain evidence="7">PD1151</strain>
    </source>
</reference>
<dbReference type="GO" id="GO:0005524">
    <property type="term" value="F:ATP binding"/>
    <property type="evidence" value="ECO:0007669"/>
    <property type="project" value="UniProtKB-UniRule"/>
</dbReference>
<dbReference type="SUPFAM" id="SSF52954">
    <property type="entry name" value="Class II aaRS ABD-related"/>
    <property type="match status" value="1"/>
</dbReference>
<dbReference type="Pfam" id="PF13393">
    <property type="entry name" value="tRNA-synt_His"/>
    <property type="match status" value="1"/>
</dbReference>
<dbReference type="CDD" id="cd00773">
    <property type="entry name" value="HisRS-like_core"/>
    <property type="match status" value="1"/>
</dbReference>
<dbReference type="SUPFAM" id="SSF55681">
    <property type="entry name" value="Class II aaRS and biotin synthetases"/>
    <property type="match status" value="1"/>
</dbReference>
<feature type="binding site" evidence="5">
    <location>
        <begin position="259"/>
        <end position="260"/>
    </location>
    <ligand>
        <name>L-histidine</name>
        <dbReference type="ChEBI" id="CHEBI:57595"/>
    </ligand>
</feature>
<keyword evidence="4" id="KW-0030">Aminoacyl-tRNA synthetase</keyword>
<accession>A0A1Z1MM62</accession>
<dbReference type="HAMAP" id="MF_00127">
    <property type="entry name" value="His_tRNA_synth"/>
    <property type="match status" value="1"/>
</dbReference>